<sequence>MTTYTAPNLQKAILTFNVFFREDTTTQSFLPSIISKSPEHWALFRNVFSEQKDCKLTIVDKSIETPFHCLLVALFCKQLEEELQVGMENITLILSPLHKEHAPRNEHAGKDVTANMPFDTTDHRNDFLQECFAKVACRKVKIATKRNPILCRDIKITSGDYILYLRFEGGVANGWMVDDAYVASQTPKELLSFASSNVKCKNIFTHGYSQNGVFINVDFLTKYHAHNL</sequence>
<name>A0A7K0KD14_9BACT</name>
<organism evidence="1 2">
    <name type="scientific">Hallella mizrahii</name>
    <dbReference type="NCBI Taxonomy" id="2606637"/>
    <lineage>
        <taxon>Bacteria</taxon>
        <taxon>Pseudomonadati</taxon>
        <taxon>Bacteroidota</taxon>
        <taxon>Bacteroidia</taxon>
        <taxon>Bacteroidales</taxon>
        <taxon>Prevotellaceae</taxon>
        <taxon>Hallella</taxon>
    </lineage>
</organism>
<comment type="caution">
    <text evidence="1">The sequence shown here is derived from an EMBL/GenBank/DDBJ whole genome shotgun (WGS) entry which is preliminary data.</text>
</comment>
<keyword evidence="2" id="KW-1185">Reference proteome</keyword>
<dbReference type="Proteomes" id="UP000438914">
    <property type="component" value="Unassembled WGS sequence"/>
</dbReference>
<proteinExistence type="predicted"/>
<reference evidence="1 2" key="1">
    <citation type="submission" date="2019-08" db="EMBL/GenBank/DDBJ databases">
        <title>In-depth cultivation of the pig gut microbiome towards novel bacterial diversity and tailored functional studies.</title>
        <authorList>
            <person name="Wylensek D."/>
            <person name="Hitch T.C.A."/>
            <person name="Clavel T."/>
        </authorList>
    </citation>
    <scope>NUCLEOTIDE SEQUENCE [LARGE SCALE GENOMIC DNA]</scope>
    <source>
        <strain evidence="1 2">LKV-178-WT-2A</strain>
    </source>
</reference>
<gene>
    <name evidence="1" type="ORF">FYJ73_03905</name>
</gene>
<protein>
    <submittedName>
        <fullName evidence="1">Uncharacterized protein</fullName>
    </submittedName>
</protein>
<evidence type="ECO:0000313" key="2">
    <source>
        <dbReference type="Proteomes" id="UP000438914"/>
    </source>
</evidence>
<evidence type="ECO:0000313" key="1">
    <source>
        <dbReference type="EMBL" id="MST83827.1"/>
    </source>
</evidence>
<accession>A0A7K0KD14</accession>
<dbReference type="EMBL" id="VUNG01000005">
    <property type="protein sequence ID" value="MST83827.1"/>
    <property type="molecule type" value="Genomic_DNA"/>
</dbReference>
<dbReference type="AlphaFoldDB" id="A0A7K0KD14"/>
<dbReference type="RefSeq" id="WP_154533406.1">
    <property type="nucleotide sequence ID" value="NZ_VUNG01000005.1"/>
</dbReference>